<dbReference type="GeneID" id="7270811"/>
<feature type="transmembrane region" description="Helical" evidence="1">
    <location>
        <begin position="21"/>
        <end position="40"/>
    </location>
</feature>
<proteinExistence type="predicted"/>
<keyword evidence="1" id="KW-0812">Transmembrane</keyword>
<dbReference type="KEGG" id="mpl:Mpal_2703"/>
<sequence precursor="true">MIRSLLVVAEKETYQILHTRSLLLSALVFAVIFGGMSVPAAGASGGERLDTLLFTVVLMLGIFSGYLFSGQTFLREKQDGSIETLLCSPLTLQELWAGKVLGAVIPAYLIALVSAGLMTGAAFFVPLAGEGPGRFWSGELLVHLLVVVPCTIAAVVGLLGLSQLLLGMRENRVIGIVVILVMVTLLSTARSLASATGEITWVTEGAVLLVALLLLLATTVLTRLLSRERIVMTLP</sequence>
<dbReference type="Proteomes" id="UP000002457">
    <property type="component" value="Chromosome"/>
</dbReference>
<keyword evidence="1" id="KW-0472">Membrane</keyword>
<dbReference type="AlphaFoldDB" id="B8GFT4"/>
<feature type="transmembrane region" description="Helical" evidence="1">
    <location>
        <begin position="205"/>
        <end position="225"/>
    </location>
</feature>
<dbReference type="RefSeq" id="WP_012619286.1">
    <property type="nucleotide sequence ID" value="NC_011832.1"/>
</dbReference>
<dbReference type="STRING" id="521011.Mpal_2703"/>
<evidence type="ECO:0000313" key="3">
    <source>
        <dbReference type="Proteomes" id="UP000002457"/>
    </source>
</evidence>
<feature type="transmembrane region" description="Helical" evidence="1">
    <location>
        <begin position="173"/>
        <end position="193"/>
    </location>
</feature>
<dbReference type="GO" id="GO:0005886">
    <property type="term" value="C:plasma membrane"/>
    <property type="evidence" value="ECO:0007669"/>
    <property type="project" value="UniProtKB-SubCell"/>
</dbReference>
<evidence type="ECO:0000256" key="1">
    <source>
        <dbReference type="SAM" id="Phobius"/>
    </source>
</evidence>
<feature type="transmembrane region" description="Helical" evidence="1">
    <location>
        <begin position="100"/>
        <end position="128"/>
    </location>
</feature>
<gene>
    <name evidence="2" type="ordered locus">Mpal_2703</name>
</gene>
<feature type="transmembrane region" description="Helical" evidence="1">
    <location>
        <begin position="140"/>
        <end position="161"/>
    </location>
</feature>
<dbReference type="OrthoDB" id="107817at2157"/>
<dbReference type="eggNOG" id="arCOG01467">
    <property type="taxonomic scope" value="Archaea"/>
</dbReference>
<feature type="transmembrane region" description="Helical" evidence="1">
    <location>
        <begin position="52"/>
        <end position="69"/>
    </location>
</feature>
<keyword evidence="1" id="KW-1133">Transmembrane helix</keyword>
<evidence type="ECO:0000313" key="2">
    <source>
        <dbReference type="EMBL" id="ACL17967.1"/>
    </source>
</evidence>
<reference evidence="2 3" key="1">
    <citation type="journal article" date="2015" name="Genome Announc.">
        <title>Complete Genome Sequence of Methanosphaerula palustris E1-9CT, a Hydrogenotrophic Methanogen Isolated from a Minerotrophic Fen Peatland.</title>
        <authorList>
            <person name="Cadillo-Quiroz H."/>
            <person name="Browne P."/>
            <person name="Kyrpides N."/>
            <person name="Woyke T."/>
            <person name="Goodwin L."/>
            <person name="Detter C."/>
            <person name="Yavitt J.B."/>
            <person name="Zinder S.H."/>
        </authorList>
    </citation>
    <scope>NUCLEOTIDE SEQUENCE [LARGE SCALE GENOMIC DNA]</scope>
    <source>
        <strain evidence="3">ATCC BAA-1556 / DSM 19958 / E1-9c</strain>
    </source>
</reference>
<dbReference type="Pfam" id="PF12679">
    <property type="entry name" value="ABC2_membrane_2"/>
    <property type="match status" value="1"/>
</dbReference>
<dbReference type="HOGENOM" id="CLU_1187777_0_0_2"/>
<accession>B8GFT4</accession>
<dbReference type="EMBL" id="CP001338">
    <property type="protein sequence ID" value="ACL17967.1"/>
    <property type="molecule type" value="Genomic_DNA"/>
</dbReference>
<keyword evidence="3" id="KW-1185">Reference proteome</keyword>
<protein>
    <submittedName>
        <fullName evidence="2">Cytochrome c-type biogenesis protein CcmB</fullName>
    </submittedName>
</protein>
<name>B8GFT4_METPE</name>
<dbReference type="GO" id="GO:0140359">
    <property type="term" value="F:ABC-type transporter activity"/>
    <property type="evidence" value="ECO:0007669"/>
    <property type="project" value="InterPro"/>
</dbReference>
<organism evidence="2 3">
    <name type="scientific">Methanosphaerula palustris (strain ATCC BAA-1556 / DSM 19958 / E1-9c)</name>
    <dbReference type="NCBI Taxonomy" id="521011"/>
    <lineage>
        <taxon>Archaea</taxon>
        <taxon>Methanobacteriati</taxon>
        <taxon>Methanobacteriota</taxon>
        <taxon>Stenosarchaea group</taxon>
        <taxon>Methanomicrobia</taxon>
        <taxon>Methanomicrobiales</taxon>
        <taxon>Methanoregulaceae</taxon>
        <taxon>Methanosphaerula</taxon>
    </lineage>
</organism>